<dbReference type="Proteomes" id="UP000217349">
    <property type="component" value="Chromosome"/>
</dbReference>
<reference evidence="5" key="2">
    <citation type="submission" date="2017-09" db="EMBL/GenBank/DDBJ databases">
        <title>The complete genome of Sulfurospirillum sp. JPD-1.</title>
        <authorList>
            <person name="Goris T."/>
        </authorList>
    </citation>
    <scope>NUCLEOTIDE SEQUENCE [LARGE SCALE GENOMIC DNA]</scope>
    <source>
        <strain evidence="5">JPD-1</strain>
    </source>
</reference>
<dbReference type="Pfam" id="PF00535">
    <property type="entry name" value="Glycos_transf_2"/>
    <property type="match status" value="1"/>
</dbReference>
<evidence type="ECO:0000313" key="3">
    <source>
        <dbReference type="EMBL" id="ATB70324.1"/>
    </source>
</evidence>
<protein>
    <submittedName>
        <fullName evidence="2">Glycosyltransferase EpsE</fullName>
        <ecNumber evidence="2">2.4.-.-</ecNumber>
    </submittedName>
</protein>
<dbReference type="Gene3D" id="3.90.550.10">
    <property type="entry name" value="Spore Coat Polysaccharide Biosynthesis Protein SpsA, Chain A"/>
    <property type="match status" value="1"/>
</dbReference>
<feature type="domain" description="Glycosyltransferase 2-like" evidence="1">
    <location>
        <begin position="13"/>
        <end position="172"/>
    </location>
</feature>
<dbReference type="PANTHER" id="PTHR22916:SF3">
    <property type="entry name" value="UDP-GLCNAC:BETAGAL BETA-1,3-N-ACETYLGLUCOSAMINYLTRANSFERASE-LIKE PROTEIN 1"/>
    <property type="match status" value="1"/>
</dbReference>
<gene>
    <name evidence="2" type="ORF">Sdiek1_2293</name>
    <name evidence="3" type="ORF">SJPD1_2227</name>
</gene>
<dbReference type="SUPFAM" id="SSF53448">
    <property type="entry name" value="Nucleotide-diphospho-sugar transferases"/>
    <property type="match status" value="1"/>
</dbReference>
<evidence type="ECO:0000313" key="2">
    <source>
        <dbReference type="EMBL" id="ARU49444.1"/>
    </source>
</evidence>
<dbReference type="InterPro" id="IPR001173">
    <property type="entry name" value="Glyco_trans_2-like"/>
</dbReference>
<sequence length="251" mass="29438">MANIAPSSSTIDILMATYNGEKYLSEQFDSIVNQTYKDWKLIIHDDGSIDNTVYIIKEYMLQYPEKIILIDDDICTGEAKNNFAYLMQFSSSPYITLCDQDDVWFPYKLATIIPLLQKYDLVMSDVIIVDEVKHLLNDSFYKLNHSKRGFLNNLLHNSYIGCAMAFNRKIYERAMPIPTNIPMHDWWIGLISEIFGSVVFTNDKLMYYRRHTTNASQTSEKSKYSIFKKISFRGIIVYYIILRCIRQFIIR</sequence>
<keyword evidence="2" id="KW-0328">Glycosyltransferase</keyword>
<evidence type="ECO:0000313" key="4">
    <source>
        <dbReference type="Proteomes" id="UP000196005"/>
    </source>
</evidence>
<dbReference type="KEGG" id="sulj:SJPD1_2227"/>
<dbReference type="EC" id="2.4.-.-" evidence="2"/>
<dbReference type="OrthoDB" id="9786172at2"/>
<dbReference type="PANTHER" id="PTHR22916">
    <property type="entry name" value="GLYCOSYLTRANSFERASE"/>
    <property type="match status" value="1"/>
</dbReference>
<evidence type="ECO:0000313" key="5">
    <source>
        <dbReference type="Proteomes" id="UP000217349"/>
    </source>
</evidence>
<evidence type="ECO:0000259" key="1">
    <source>
        <dbReference type="Pfam" id="PF00535"/>
    </source>
</evidence>
<dbReference type="EMBL" id="CP023275">
    <property type="protein sequence ID" value="ATB70324.1"/>
    <property type="molecule type" value="Genomic_DNA"/>
</dbReference>
<organism evidence="2 4">
    <name type="scientific">Sulfurospirillum diekertiae</name>
    <dbReference type="NCBI Taxonomy" id="1854492"/>
    <lineage>
        <taxon>Bacteria</taxon>
        <taxon>Pseudomonadati</taxon>
        <taxon>Campylobacterota</taxon>
        <taxon>Epsilonproteobacteria</taxon>
        <taxon>Campylobacterales</taxon>
        <taxon>Sulfurospirillaceae</taxon>
        <taxon>Sulfurospirillum</taxon>
    </lineage>
</organism>
<keyword evidence="2" id="KW-0808">Transferase</keyword>
<dbReference type="Proteomes" id="UP000196005">
    <property type="component" value="Chromosome"/>
</dbReference>
<name>A0A1Y0HQ04_9BACT</name>
<accession>A0A290HUK4</accession>
<keyword evidence="4" id="KW-1185">Reference proteome</keyword>
<dbReference type="AlphaFoldDB" id="A0A1Y0HQ04"/>
<dbReference type="CDD" id="cd04196">
    <property type="entry name" value="GT_2_like_d"/>
    <property type="match status" value="1"/>
</dbReference>
<dbReference type="KEGG" id="suls:Sdiek1_2293"/>
<dbReference type="RefSeq" id="WP_087439200.1">
    <property type="nucleotide sequence ID" value="NZ_CP021416.1"/>
</dbReference>
<reference evidence="3" key="5">
    <citation type="journal article" date="2020" name="MicrobiologyOpen">
        <title>Tetrachloroethene respiration in Sulfurospirillum species is regulated by a two-component system as unraveled by comparative genomics, transcriptomics, and regulator binding studies.</title>
        <authorList>
            <person name="Esken J."/>
            <person name="Goris T."/>
            <person name="Gadkari J."/>
            <person name="Bischler T."/>
            <person name="Forstner K.U."/>
            <person name="Sharma C.M."/>
            <person name="Diekert G."/>
            <person name="Schubert T."/>
        </authorList>
    </citation>
    <scope>NUCLEOTIDE SEQUENCE</scope>
    <source>
        <strain evidence="3">JPD-1</strain>
    </source>
</reference>
<accession>A0A1Y0HQ04</accession>
<proteinExistence type="predicted"/>
<reference evidence="3" key="3">
    <citation type="submission" date="2017-09" db="EMBL/GenBank/DDBJ databases">
        <authorList>
            <person name="Goris T."/>
        </authorList>
    </citation>
    <scope>NUCLEOTIDE SEQUENCE</scope>
    <source>
        <strain evidence="3">JPD-1</strain>
    </source>
</reference>
<dbReference type="InterPro" id="IPR029044">
    <property type="entry name" value="Nucleotide-diphossugar_trans"/>
</dbReference>
<dbReference type="GO" id="GO:0016758">
    <property type="term" value="F:hexosyltransferase activity"/>
    <property type="evidence" value="ECO:0007669"/>
    <property type="project" value="UniProtKB-ARBA"/>
</dbReference>
<reference evidence="4" key="1">
    <citation type="submission" date="2017-05" db="EMBL/GenBank/DDBJ databases">
        <title>Dechlorination kinetics govern the competition between two new strains of the genus Sulfurospirillum.</title>
        <authorList>
            <person name="Buttet G.F."/>
            <person name="Murray A.M."/>
            <person name="Goris T."/>
            <person name="Burion M."/>
            <person name="Lin B."/>
            <person name="Rolle M."/>
            <person name="Maillard J."/>
        </authorList>
    </citation>
    <scope>NUCLEOTIDE SEQUENCE [LARGE SCALE GENOMIC DNA]</scope>
    <source>
        <strain evidence="4">SL2-1</strain>
    </source>
</reference>
<reference evidence="2" key="4">
    <citation type="journal article" date="2018" name="FEMS Microbiol. Ecol.">
        <title>Coexistence of two distinct Sulfurospirillum populations respiring tetrachloroethene-genomic and kinetic considerations. .</title>
        <authorList>
            <person name="Buttet G.F."/>
            <person name="Murray A.M."/>
            <person name="Goris T."/>
            <person name="Burion M."/>
            <person name="Jin B."/>
            <person name="Rolle M."/>
            <person name="Holliger C."/>
            <person name="Maillard J."/>
        </authorList>
    </citation>
    <scope>NUCLEOTIDE SEQUENCE</scope>
    <source>
        <strain evidence="2">SL2-1</strain>
    </source>
</reference>
<dbReference type="EMBL" id="CP021416">
    <property type="protein sequence ID" value="ARU49444.1"/>
    <property type="molecule type" value="Genomic_DNA"/>
</dbReference>